<reference evidence="2" key="1">
    <citation type="submission" date="2025-08" db="UniProtKB">
        <authorList>
            <consortium name="RefSeq"/>
        </authorList>
    </citation>
    <scope>IDENTIFICATION</scope>
</reference>
<dbReference type="GO" id="GO:0030337">
    <property type="term" value="F:DNA polymerase processivity factor activity"/>
    <property type="evidence" value="ECO:0007669"/>
    <property type="project" value="TreeGrafter"/>
</dbReference>
<name>A0A9B0BI50_BOMTE</name>
<sequence length="318" mass="36638">MFRISLQLTNTFKIKKNLWVQSLAKCSTGIKSNIKNNVLFLKYEAEILKLVNTSKVDKLMQYVTASYAAKLISMRTNNGLYKSLDDILLRTEIDVDSWNNFCTSYINHYKKQKWTKLIKSDINITSMPATILGIYVGPTAITWTLVDCHCNVLLWDSIIWQNNSVKYNIINSVPLFVEQLPLSSAYVIEESKFNKKLRYFSTVLQHQITSSIASCIKLMINQRTNNSNSSETILYILKSSATAHVFNLLIATEMITVDYVMKRILDDTKKDDELLWDIHIPYELKQKYMKKSANEREQMGRSLLTSVACLHIVRSCIS</sequence>
<proteinExistence type="predicted"/>
<accession>A0A9B0BI50</accession>
<evidence type="ECO:0000313" key="1">
    <source>
        <dbReference type="Proteomes" id="UP000835206"/>
    </source>
</evidence>
<dbReference type="InterPro" id="IPR039150">
    <property type="entry name" value="TEFM"/>
</dbReference>
<dbReference type="PANTHER" id="PTHR21053:SF2">
    <property type="entry name" value="TRANSCRIPTION ELONGATION FACTOR, MITOCHONDRIAL"/>
    <property type="match status" value="1"/>
</dbReference>
<gene>
    <name evidence="2" type="primary">LOC100644647</name>
</gene>
<dbReference type="GO" id="GO:0006392">
    <property type="term" value="P:transcription elongation by mitochondrial RNA polymerase"/>
    <property type="evidence" value="ECO:0007669"/>
    <property type="project" value="InterPro"/>
</dbReference>
<dbReference type="GO" id="GO:0042645">
    <property type="term" value="C:mitochondrial nucleoid"/>
    <property type="evidence" value="ECO:0007669"/>
    <property type="project" value="TreeGrafter"/>
</dbReference>
<protein>
    <submittedName>
        <fullName evidence="2">Uncharacterized protein LOC100644647 isoform X1</fullName>
    </submittedName>
</protein>
<dbReference type="Proteomes" id="UP000835206">
    <property type="component" value="Chromosome 10"/>
</dbReference>
<dbReference type="KEGG" id="bter:100644647"/>
<evidence type="ECO:0000313" key="2">
    <source>
        <dbReference type="RefSeq" id="XP_003398182.1"/>
    </source>
</evidence>
<dbReference type="RefSeq" id="XP_003398182.1">
    <property type="nucleotide sequence ID" value="XM_003398134.4"/>
</dbReference>
<keyword evidence="1" id="KW-1185">Reference proteome</keyword>
<dbReference type="OrthoDB" id="5949570at2759"/>
<dbReference type="PANTHER" id="PTHR21053">
    <property type="entry name" value="TRANSCRIPTION ELONGATION FACTOR, MITOCHONDRIAL"/>
    <property type="match status" value="1"/>
</dbReference>
<dbReference type="AlphaFoldDB" id="A0A9B0BI50"/>
<dbReference type="GeneID" id="100644647"/>
<organism evidence="1 2">
    <name type="scientific">Bombus terrestris</name>
    <name type="common">Buff-tailed bumblebee</name>
    <name type="synonym">Apis terrestris</name>
    <dbReference type="NCBI Taxonomy" id="30195"/>
    <lineage>
        <taxon>Eukaryota</taxon>
        <taxon>Metazoa</taxon>
        <taxon>Ecdysozoa</taxon>
        <taxon>Arthropoda</taxon>
        <taxon>Hexapoda</taxon>
        <taxon>Insecta</taxon>
        <taxon>Pterygota</taxon>
        <taxon>Neoptera</taxon>
        <taxon>Endopterygota</taxon>
        <taxon>Hymenoptera</taxon>
        <taxon>Apocrita</taxon>
        <taxon>Aculeata</taxon>
        <taxon>Apoidea</taxon>
        <taxon>Anthophila</taxon>
        <taxon>Apidae</taxon>
        <taxon>Bombus</taxon>
        <taxon>Bombus</taxon>
    </lineage>
</organism>